<dbReference type="InterPro" id="IPR034028">
    <property type="entry name" value="ZnMc_ADAM_fungal"/>
</dbReference>
<reference evidence="10" key="2">
    <citation type="journal article" date="2023" name="IMA Fungus">
        <title>Comparative genomic study of the Penicillium genus elucidates a diverse pangenome and 15 lateral gene transfer events.</title>
        <authorList>
            <person name="Petersen C."/>
            <person name="Sorensen T."/>
            <person name="Nielsen M.R."/>
            <person name="Sondergaard T.E."/>
            <person name="Sorensen J.L."/>
            <person name="Fitzpatrick D.A."/>
            <person name="Frisvad J.C."/>
            <person name="Nielsen K.L."/>
        </authorList>
    </citation>
    <scope>NUCLEOTIDE SEQUENCE</scope>
    <source>
        <strain evidence="10">IBT 30728</strain>
    </source>
</reference>
<feature type="compositionally biased region" description="Gly residues" evidence="5">
    <location>
        <begin position="783"/>
        <end position="797"/>
    </location>
</feature>
<feature type="region of interest" description="Disordered" evidence="5">
    <location>
        <begin position="743"/>
        <end position="811"/>
    </location>
</feature>
<dbReference type="GO" id="GO:0006508">
    <property type="term" value="P:proteolysis"/>
    <property type="evidence" value="ECO:0007669"/>
    <property type="project" value="InterPro"/>
</dbReference>
<dbReference type="InterPro" id="IPR006586">
    <property type="entry name" value="ADAM_Cys-rich"/>
</dbReference>
<evidence type="ECO:0000313" key="11">
    <source>
        <dbReference type="Proteomes" id="UP001148312"/>
    </source>
</evidence>
<feature type="compositionally biased region" description="Pro residues" evidence="5">
    <location>
        <begin position="759"/>
        <end position="774"/>
    </location>
</feature>
<dbReference type="SUPFAM" id="SSF55486">
    <property type="entry name" value="Metalloproteases ('zincins'), catalytic domain"/>
    <property type="match status" value="1"/>
</dbReference>
<reference evidence="10" key="1">
    <citation type="submission" date="2022-12" db="EMBL/GenBank/DDBJ databases">
        <authorList>
            <person name="Petersen C."/>
        </authorList>
    </citation>
    <scope>NUCLEOTIDE SEQUENCE</scope>
    <source>
        <strain evidence="10">IBT 30728</strain>
    </source>
</reference>
<feature type="binding site" evidence="4">
    <location>
        <position position="436"/>
    </location>
    <ligand>
        <name>Zn(2+)</name>
        <dbReference type="ChEBI" id="CHEBI:29105"/>
        <note>catalytic</note>
    </ligand>
</feature>
<dbReference type="Pfam" id="PF13688">
    <property type="entry name" value="Reprolysin_5"/>
    <property type="match status" value="1"/>
</dbReference>
<dbReference type="SUPFAM" id="SSF57552">
    <property type="entry name" value="Blood coagulation inhibitor (disintegrin)"/>
    <property type="match status" value="1"/>
</dbReference>
<dbReference type="PROSITE" id="PS50214">
    <property type="entry name" value="DISINTEGRIN_2"/>
    <property type="match status" value="1"/>
</dbReference>
<feature type="chain" id="PRO_5040986505" description="Disintegrin and metalloproteinase domain-containing protein B" evidence="7">
    <location>
        <begin position="26"/>
        <end position="811"/>
    </location>
</feature>
<dbReference type="PANTHER" id="PTHR11905:SF159">
    <property type="entry name" value="ADAM METALLOPROTEASE"/>
    <property type="match status" value="1"/>
</dbReference>
<dbReference type="FunFam" id="4.10.70.10:FF:000003">
    <property type="entry name" value="Disintegrin and metalloproteinase domain-containing protein 17"/>
    <property type="match status" value="1"/>
</dbReference>
<dbReference type="InterPro" id="IPR001590">
    <property type="entry name" value="Peptidase_M12B"/>
</dbReference>
<dbReference type="GeneID" id="81626040"/>
<evidence type="ECO:0000256" key="1">
    <source>
        <dbReference type="ARBA" id="ARBA00023157"/>
    </source>
</evidence>
<dbReference type="RefSeq" id="XP_056788715.1">
    <property type="nucleotide sequence ID" value="XM_056935791.1"/>
</dbReference>
<evidence type="ECO:0000256" key="4">
    <source>
        <dbReference type="PROSITE-ProRule" id="PRU00276"/>
    </source>
</evidence>
<keyword evidence="4" id="KW-0862">Zinc</keyword>
<dbReference type="AlphaFoldDB" id="A0A9W9X2Y7"/>
<comment type="function">
    <text evidence="2">Probable zinc protease.</text>
</comment>
<dbReference type="InterPro" id="IPR002870">
    <property type="entry name" value="Peptidase_M12B_N"/>
</dbReference>
<evidence type="ECO:0000313" key="10">
    <source>
        <dbReference type="EMBL" id="KAJ5482743.1"/>
    </source>
</evidence>
<evidence type="ECO:0000256" key="7">
    <source>
        <dbReference type="SAM" id="SignalP"/>
    </source>
</evidence>
<comment type="caution">
    <text evidence="4">Lacks conserved residue(s) required for the propagation of feature annotation.</text>
</comment>
<dbReference type="GO" id="GO:0004222">
    <property type="term" value="F:metalloendopeptidase activity"/>
    <property type="evidence" value="ECO:0007669"/>
    <property type="project" value="InterPro"/>
</dbReference>
<dbReference type="PROSITE" id="PS50215">
    <property type="entry name" value="ADAM_MEPRO"/>
    <property type="match status" value="1"/>
</dbReference>
<dbReference type="SMART" id="SM00608">
    <property type="entry name" value="ACR"/>
    <property type="match status" value="1"/>
</dbReference>
<dbReference type="GO" id="GO:0046872">
    <property type="term" value="F:metal ion binding"/>
    <property type="evidence" value="ECO:0007669"/>
    <property type="project" value="UniProtKB-KW"/>
</dbReference>
<evidence type="ECO:0000256" key="3">
    <source>
        <dbReference type="ARBA" id="ARBA00074021"/>
    </source>
</evidence>
<evidence type="ECO:0000256" key="6">
    <source>
        <dbReference type="SAM" id="Phobius"/>
    </source>
</evidence>
<feature type="active site" evidence="4">
    <location>
        <position position="433"/>
    </location>
</feature>
<dbReference type="Pfam" id="PF01562">
    <property type="entry name" value="Pep_M12B_propep"/>
    <property type="match status" value="1"/>
</dbReference>
<keyword evidence="6" id="KW-0472">Membrane</keyword>
<gene>
    <name evidence="10" type="ORF">N7539_006189</name>
</gene>
<proteinExistence type="predicted"/>
<dbReference type="SMART" id="SM00050">
    <property type="entry name" value="DISIN"/>
    <property type="match status" value="1"/>
</dbReference>
<keyword evidence="4" id="KW-0479">Metal-binding</keyword>
<feature type="compositionally biased region" description="Low complexity" evidence="5">
    <location>
        <begin position="747"/>
        <end position="758"/>
    </location>
</feature>
<keyword evidence="6" id="KW-0812">Transmembrane</keyword>
<protein>
    <recommendedName>
        <fullName evidence="3">Disintegrin and metalloproteinase domain-containing protein B</fullName>
    </recommendedName>
</protein>
<keyword evidence="11" id="KW-1185">Reference proteome</keyword>
<dbReference type="Proteomes" id="UP001148312">
    <property type="component" value="Unassembled WGS sequence"/>
</dbReference>
<evidence type="ECO:0000256" key="2">
    <source>
        <dbReference type="ARBA" id="ARBA00056552"/>
    </source>
</evidence>
<dbReference type="InterPro" id="IPR036436">
    <property type="entry name" value="Disintegrin_dom_sf"/>
</dbReference>
<keyword evidence="1" id="KW-1015">Disulfide bond</keyword>
<feature type="signal peptide" evidence="7">
    <location>
        <begin position="1"/>
        <end position="25"/>
    </location>
</feature>
<keyword evidence="7" id="KW-0732">Signal</keyword>
<dbReference type="CDD" id="cd04271">
    <property type="entry name" value="ZnMc_ADAM_fungal"/>
    <property type="match status" value="1"/>
</dbReference>
<name>A0A9W9X2Y7_9EURO</name>
<evidence type="ECO:0000256" key="5">
    <source>
        <dbReference type="SAM" id="MobiDB-lite"/>
    </source>
</evidence>
<dbReference type="Gene3D" id="3.40.390.10">
    <property type="entry name" value="Collagenase (Catalytic Domain)"/>
    <property type="match status" value="1"/>
</dbReference>
<feature type="transmembrane region" description="Helical" evidence="6">
    <location>
        <begin position="711"/>
        <end position="732"/>
    </location>
</feature>
<evidence type="ECO:0000259" key="8">
    <source>
        <dbReference type="PROSITE" id="PS50214"/>
    </source>
</evidence>
<organism evidence="10 11">
    <name type="scientific">Penicillium diatomitis</name>
    <dbReference type="NCBI Taxonomy" id="2819901"/>
    <lineage>
        <taxon>Eukaryota</taxon>
        <taxon>Fungi</taxon>
        <taxon>Dikarya</taxon>
        <taxon>Ascomycota</taxon>
        <taxon>Pezizomycotina</taxon>
        <taxon>Eurotiomycetes</taxon>
        <taxon>Eurotiomycetidae</taxon>
        <taxon>Eurotiales</taxon>
        <taxon>Aspergillaceae</taxon>
        <taxon>Penicillium</taxon>
    </lineage>
</organism>
<keyword evidence="6" id="KW-1133">Transmembrane helix</keyword>
<dbReference type="InterPro" id="IPR001762">
    <property type="entry name" value="Disintegrin_dom"/>
</dbReference>
<feature type="binding site" evidence="4">
    <location>
        <position position="432"/>
    </location>
    <ligand>
        <name>Zn(2+)</name>
        <dbReference type="ChEBI" id="CHEBI:29105"/>
        <note>catalytic</note>
    </ligand>
</feature>
<feature type="domain" description="Peptidase M12B" evidence="9">
    <location>
        <begin position="279"/>
        <end position="494"/>
    </location>
</feature>
<accession>A0A9W9X2Y7</accession>
<feature type="domain" description="Disintegrin" evidence="8">
    <location>
        <begin position="519"/>
        <end position="608"/>
    </location>
</feature>
<comment type="caution">
    <text evidence="10">The sequence shown here is derived from an EMBL/GenBank/DDBJ whole genome shotgun (WGS) entry which is preliminary data.</text>
</comment>
<dbReference type="Gene3D" id="4.10.70.10">
    <property type="entry name" value="Disintegrin domain"/>
    <property type="match status" value="1"/>
</dbReference>
<dbReference type="EMBL" id="JAPWDQ010000008">
    <property type="protein sequence ID" value="KAJ5482743.1"/>
    <property type="molecule type" value="Genomic_DNA"/>
</dbReference>
<dbReference type="PANTHER" id="PTHR11905">
    <property type="entry name" value="ADAM A DISINTEGRIN AND METALLOPROTEASE DOMAIN"/>
    <property type="match status" value="1"/>
</dbReference>
<sequence>MRFTRCLWPIAGALSAWLTLVPVHARSQASEAIRQVTPIENANIRTPNHQIDHLSHFELTFELRRDGQRVKLDLEPNHDILADDATLSYVGADGLWKSEPIYRHEHKVFRGQALLGSGQGRWTPAGWARITLRQDGSDPLFEGAFSIDQNKHHVELQSTYLAKKRPIDVDIEVRDTDYMIVYRDTDMLKYNDELKKRSLDDSRGCAAQRLEYNADLTNSIFPYGYDQDQSKGGWGVTPLNSLFGLSKRQNDLGGVSGNTAGVNLKNTVGDTSGCPNTKKVALIGVSTDCGMTSVFKSNSTPEAAAKDWVINIVNTASNLYEQSFNVSIGLRNLTVNHADCPTTSDTATPWNVDCQSHNMSWRLNEFSKWRSKNADSNAYWTLMTSCPTGSEVGVAWMGQLCSTDLVERSGNSVSGANVVVGNQGSTWQIFAHESGHTFGAVHDCDSQTCAQNLQDASQCCPLSKTTCNANAQYIMNPYADPKMTTFSPCTIGNICSALGLNSIKSSCLSDNRGVVTYTGSRCGNGIVEPGEECDCGGVEGCGNNSCCDAKTCKFKNNAVCDDHNDSCCTSCQFSSADTVCRASTGSCDIAETCSGNSSTCPNDKYKDDGTSCGNGLKCASGQCTSRDYQCRTVMGTLLQTNDTWACSNTAEPSCQKVCGVNGGVGSWASGTCVNTMQNFLDGTPCDSGGKCYNGQCKGSSVKGWIDDHKNLVIGVCAGVGGLILLAILFSGINRCRAASARRRMAKNARSPPTMGQYPGPMPGYGPPPAPPRGPPQNQWYGHPNGGYPNGGYPGGGYSPNAYQNVPPPRYS</sequence>
<dbReference type="InterPro" id="IPR024079">
    <property type="entry name" value="MetalloPept_cat_dom_sf"/>
</dbReference>
<evidence type="ECO:0000259" key="9">
    <source>
        <dbReference type="PROSITE" id="PS50215"/>
    </source>
</evidence>
<feature type="binding site" evidence="4">
    <location>
        <position position="442"/>
    </location>
    <ligand>
        <name>Zn(2+)</name>
        <dbReference type="ChEBI" id="CHEBI:29105"/>
        <note>catalytic</note>
    </ligand>
</feature>
<dbReference type="Pfam" id="PF00200">
    <property type="entry name" value="Disintegrin"/>
    <property type="match status" value="1"/>
</dbReference>